<protein>
    <recommendedName>
        <fullName evidence="3">LAGLIDADG homing endonuclease</fullName>
    </recommendedName>
</protein>
<organism evidence="1 2">
    <name type="scientific">Caerostris extrusa</name>
    <name type="common">Bark spider</name>
    <name type="synonym">Caerostris bankana</name>
    <dbReference type="NCBI Taxonomy" id="172846"/>
    <lineage>
        <taxon>Eukaryota</taxon>
        <taxon>Metazoa</taxon>
        <taxon>Ecdysozoa</taxon>
        <taxon>Arthropoda</taxon>
        <taxon>Chelicerata</taxon>
        <taxon>Arachnida</taxon>
        <taxon>Araneae</taxon>
        <taxon>Araneomorphae</taxon>
        <taxon>Entelegynae</taxon>
        <taxon>Araneoidea</taxon>
        <taxon>Araneidae</taxon>
        <taxon>Caerostris</taxon>
    </lineage>
</organism>
<proteinExistence type="predicted"/>
<name>A0AAV4WIE0_CAEEX</name>
<dbReference type="AlphaFoldDB" id="A0AAV4WIE0"/>
<gene>
    <name evidence="1" type="ORF">CEXT_715841</name>
</gene>
<evidence type="ECO:0000313" key="1">
    <source>
        <dbReference type="EMBL" id="GIY81815.1"/>
    </source>
</evidence>
<evidence type="ECO:0008006" key="3">
    <source>
        <dbReference type="Google" id="ProtNLM"/>
    </source>
</evidence>
<dbReference type="EMBL" id="BPLR01016169">
    <property type="protein sequence ID" value="GIY81815.1"/>
    <property type="molecule type" value="Genomic_DNA"/>
</dbReference>
<accession>A0AAV4WIE0</accession>
<sequence>MGKYNFACGQRNYDALQSGRKTIWVGHLSKSTTLPLVFEFPLFLTVKDVTNSIRAECVSAYNLLMLTPRPRVTPSVANCFRYNAPSLNVVREIATLFPIKHGNANAEIGMLKWLSVAGEDVPVDTSSFGFSKSKCVPK</sequence>
<keyword evidence="2" id="KW-1185">Reference proteome</keyword>
<dbReference type="Proteomes" id="UP001054945">
    <property type="component" value="Unassembled WGS sequence"/>
</dbReference>
<reference evidence="1 2" key="1">
    <citation type="submission" date="2021-06" db="EMBL/GenBank/DDBJ databases">
        <title>Caerostris extrusa draft genome.</title>
        <authorList>
            <person name="Kono N."/>
            <person name="Arakawa K."/>
        </authorList>
    </citation>
    <scope>NUCLEOTIDE SEQUENCE [LARGE SCALE GENOMIC DNA]</scope>
</reference>
<evidence type="ECO:0000313" key="2">
    <source>
        <dbReference type="Proteomes" id="UP001054945"/>
    </source>
</evidence>
<comment type="caution">
    <text evidence="1">The sequence shown here is derived from an EMBL/GenBank/DDBJ whole genome shotgun (WGS) entry which is preliminary data.</text>
</comment>